<reference evidence="3" key="1">
    <citation type="submission" date="2022-12" db="EMBL/GenBank/DDBJ databases">
        <authorList>
            <person name="Webb A."/>
        </authorList>
    </citation>
    <scope>NUCLEOTIDE SEQUENCE</scope>
    <source>
        <strain evidence="3">Pd1</strain>
    </source>
</reference>
<accession>A0AAV0SZV3</accession>
<evidence type="ECO:0000256" key="2">
    <source>
        <dbReference type="SAM" id="MobiDB-lite"/>
    </source>
</evidence>
<dbReference type="EMBL" id="CANTFM010000028">
    <property type="protein sequence ID" value="CAI5709055.1"/>
    <property type="molecule type" value="Genomic_DNA"/>
</dbReference>
<comment type="caution">
    <text evidence="3">The sequence shown here is derived from an EMBL/GenBank/DDBJ whole genome shotgun (WGS) entry which is preliminary data.</text>
</comment>
<feature type="compositionally biased region" description="Acidic residues" evidence="2">
    <location>
        <begin position="203"/>
        <end position="212"/>
    </location>
</feature>
<gene>
    <name evidence="3" type="ORF">PDE001_LOCUS189</name>
</gene>
<dbReference type="AlphaFoldDB" id="A0AAV0SZV3"/>
<organism evidence="3 4">
    <name type="scientific">Peronospora destructor</name>
    <dbReference type="NCBI Taxonomy" id="86335"/>
    <lineage>
        <taxon>Eukaryota</taxon>
        <taxon>Sar</taxon>
        <taxon>Stramenopiles</taxon>
        <taxon>Oomycota</taxon>
        <taxon>Peronosporomycetes</taxon>
        <taxon>Peronosporales</taxon>
        <taxon>Peronosporaceae</taxon>
        <taxon>Peronospora</taxon>
    </lineage>
</organism>
<evidence type="ECO:0000313" key="4">
    <source>
        <dbReference type="Proteomes" id="UP001162029"/>
    </source>
</evidence>
<keyword evidence="1" id="KW-0175">Coiled coil</keyword>
<proteinExistence type="predicted"/>
<protein>
    <submittedName>
        <fullName evidence="3">Uncharacterized protein</fullName>
    </submittedName>
</protein>
<feature type="compositionally biased region" description="Basic and acidic residues" evidence="2">
    <location>
        <begin position="221"/>
        <end position="237"/>
    </location>
</feature>
<name>A0AAV0SZV3_9STRA</name>
<sequence>MALELLQPGFLAQRVAALASVDKLLQQQRLSSSPLLGDLDIPTRKRTRASCNLCFRQFVASVWTHGYAGSNHQHVDQIHAVFVGRTKVRICTVCSAEAKQSHTSAHTTRAGTCPIRVADDEPTTEVEGITHPNLMDLQPKHHRRRSLSMLDRPNDAASFFAQQEEIKRDLELRATELSRRVQLWDEMQIYDCDSSLQPHEQQQEEEKEEPEAETTPQVQQDRNDSKSESDKLDRQRRLDLYPSFMSSEASSNQGLSDTERKDVIRLTAETGSRLSLDYRDSDLSDYEEHTINDLGEICTTTDLSRWRQEQHRASATGEEAKLGLEEALSLVPLPGKAKRGMNVVDEGRSKICQTQQQQPAPMASVKTQEMVDLFNHWKQEFTNEMQHHRHNNNLTQRRQLKEFEEQAQHQEEQARRRQLSNFEEMAQYQDEQARRRQQSLGSPICRPEFQKKCQPAELALQQIQQRQSELEYLHLNRQQPREGDPPVARAQSSVQLSIDAQSSLAVKERYLQQQRQQQLDLAAEKQLHLHCNEALDQSSGEDVELMESSQGEWIPIDEARLGKAKATSGTSLVSLPRQGPGFCSNCGSPKYTGEKGLVTPSCKCSASVATSNKVAGTVLFNGKWISSPMPQAAS</sequence>
<keyword evidence="4" id="KW-1185">Reference proteome</keyword>
<dbReference type="Proteomes" id="UP001162029">
    <property type="component" value="Unassembled WGS sequence"/>
</dbReference>
<feature type="coiled-coil region" evidence="1">
    <location>
        <begin position="393"/>
        <end position="420"/>
    </location>
</feature>
<evidence type="ECO:0000313" key="3">
    <source>
        <dbReference type="EMBL" id="CAI5709055.1"/>
    </source>
</evidence>
<feature type="region of interest" description="Disordered" evidence="2">
    <location>
        <begin position="196"/>
        <end position="237"/>
    </location>
</feature>
<evidence type="ECO:0000256" key="1">
    <source>
        <dbReference type="SAM" id="Coils"/>
    </source>
</evidence>